<gene>
    <name evidence="1" type="ORF">FNM00_04815</name>
</gene>
<protein>
    <submittedName>
        <fullName evidence="1">Uncharacterized protein</fullName>
    </submittedName>
</protein>
<dbReference type="EMBL" id="VLNT01000002">
    <property type="protein sequence ID" value="TSD65744.1"/>
    <property type="molecule type" value="Genomic_DNA"/>
</dbReference>
<name>A0A554SHG0_9ACTN</name>
<reference evidence="1 2" key="1">
    <citation type="submission" date="2019-07" db="EMBL/GenBank/DDBJ databases">
        <authorList>
            <person name="Zhao L.H."/>
        </authorList>
    </citation>
    <scope>NUCLEOTIDE SEQUENCE [LARGE SCALE GENOMIC DNA]</scope>
    <source>
        <strain evidence="1 2">Co35</strain>
    </source>
</reference>
<keyword evidence="2" id="KW-1185">Reference proteome</keyword>
<evidence type="ECO:0000313" key="1">
    <source>
        <dbReference type="EMBL" id="TSD65744.1"/>
    </source>
</evidence>
<sequence length="106" mass="11420">MLLAHAVTLAEARSYIAALTDEAATFDGSVEYDHALLYLDLIHGDDVPALDTHGLTDDRAILHAVAVSAVKELADHGVDKLQVELLLDMLDLARDRDNPNPDASGF</sequence>
<dbReference type="Proteomes" id="UP000316988">
    <property type="component" value="Unassembled WGS sequence"/>
</dbReference>
<proteinExistence type="predicted"/>
<comment type="caution">
    <text evidence="1">The sequence shown here is derived from an EMBL/GenBank/DDBJ whole genome shotgun (WGS) entry which is preliminary data.</text>
</comment>
<dbReference type="RefSeq" id="WP_143911967.1">
    <property type="nucleotide sequence ID" value="NZ_VLNT01000002.1"/>
</dbReference>
<organism evidence="1 2">
    <name type="scientific">Aeromicrobium piscarium</name>
    <dbReference type="NCBI Taxonomy" id="2590901"/>
    <lineage>
        <taxon>Bacteria</taxon>
        <taxon>Bacillati</taxon>
        <taxon>Actinomycetota</taxon>
        <taxon>Actinomycetes</taxon>
        <taxon>Propionibacteriales</taxon>
        <taxon>Nocardioidaceae</taxon>
        <taxon>Aeromicrobium</taxon>
    </lineage>
</organism>
<accession>A0A554SHG0</accession>
<dbReference type="AlphaFoldDB" id="A0A554SHG0"/>
<dbReference type="OrthoDB" id="3789017at2"/>
<evidence type="ECO:0000313" key="2">
    <source>
        <dbReference type="Proteomes" id="UP000316988"/>
    </source>
</evidence>